<keyword evidence="3" id="KW-0547">Nucleotide-binding</keyword>
<gene>
    <name evidence="7" type="ORF">V1264_019260</name>
</gene>
<proteinExistence type="predicted"/>
<dbReference type="InterPro" id="IPR000719">
    <property type="entry name" value="Prot_kinase_dom"/>
</dbReference>
<evidence type="ECO:0000256" key="2">
    <source>
        <dbReference type="ARBA" id="ARBA00022679"/>
    </source>
</evidence>
<dbReference type="SUPFAM" id="SSF56112">
    <property type="entry name" value="Protein kinase-like (PK-like)"/>
    <property type="match status" value="1"/>
</dbReference>
<accession>A0AAN9BEZ0</accession>
<dbReference type="InterPro" id="IPR050494">
    <property type="entry name" value="Ser_Thr_dual-spec_kinase"/>
</dbReference>
<dbReference type="PANTHER" id="PTHR24058">
    <property type="entry name" value="DUAL SPECIFICITY PROTEIN KINASE"/>
    <property type="match status" value="1"/>
</dbReference>
<sequence>METESGRSGQFTNEQGQFLLACSTVLFDRYRVLKIIHHRGQSATIILAKDTQRDRQVVIKALHAHSVWFNIGLQEARILRQLANADPHKFSRTARLLDVFVYDSHICLVFDALNPKPITQVFKGSSYTHEEKLKNLRKMTLQLLQVAGFLRQNHVIHADLKPENILFKDVTDLNTMKVVDFGNAIRLRSEELALYHEHFEVQSPLYRAPEVKG</sequence>
<evidence type="ECO:0000313" key="7">
    <source>
        <dbReference type="EMBL" id="KAK7104565.1"/>
    </source>
</evidence>
<name>A0AAN9BEZ0_9CAEN</name>
<dbReference type="Pfam" id="PF00069">
    <property type="entry name" value="Pkinase"/>
    <property type="match status" value="1"/>
</dbReference>
<dbReference type="GO" id="GO:0005524">
    <property type="term" value="F:ATP binding"/>
    <property type="evidence" value="ECO:0007669"/>
    <property type="project" value="UniProtKB-KW"/>
</dbReference>
<keyword evidence="4" id="KW-0418">Kinase</keyword>
<keyword evidence="5" id="KW-0067">ATP-binding</keyword>
<dbReference type="EMBL" id="JBAMIC010000008">
    <property type="protein sequence ID" value="KAK7104565.1"/>
    <property type="molecule type" value="Genomic_DNA"/>
</dbReference>
<reference evidence="7 8" key="1">
    <citation type="submission" date="2024-02" db="EMBL/GenBank/DDBJ databases">
        <title>Chromosome-scale genome assembly of the rough periwinkle Littorina saxatilis.</title>
        <authorList>
            <person name="De Jode A."/>
            <person name="Faria R."/>
            <person name="Formenti G."/>
            <person name="Sims Y."/>
            <person name="Smith T.P."/>
            <person name="Tracey A."/>
            <person name="Wood J.M.D."/>
            <person name="Zagrodzka Z.B."/>
            <person name="Johannesson K."/>
            <person name="Butlin R.K."/>
            <person name="Leder E.H."/>
        </authorList>
    </citation>
    <scope>NUCLEOTIDE SEQUENCE [LARGE SCALE GENOMIC DNA]</scope>
    <source>
        <strain evidence="7">Snail1</strain>
        <tissue evidence="7">Muscle</tissue>
    </source>
</reference>
<dbReference type="GO" id="GO:0004674">
    <property type="term" value="F:protein serine/threonine kinase activity"/>
    <property type="evidence" value="ECO:0007669"/>
    <property type="project" value="UniProtKB-KW"/>
</dbReference>
<evidence type="ECO:0000256" key="4">
    <source>
        <dbReference type="ARBA" id="ARBA00022777"/>
    </source>
</evidence>
<organism evidence="7 8">
    <name type="scientific">Littorina saxatilis</name>
    <dbReference type="NCBI Taxonomy" id="31220"/>
    <lineage>
        <taxon>Eukaryota</taxon>
        <taxon>Metazoa</taxon>
        <taxon>Spiralia</taxon>
        <taxon>Lophotrochozoa</taxon>
        <taxon>Mollusca</taxon>
        <taxon>Gastropoda</taxon>
        <taxon>Caenogastropoda</taxon>
        <taxon>Littorinimorpha</taxon>
        <taxon>Littorinoidea</taxon>
        <taxon>Littorinidae</taxon>
        <taxon>Littorina</taxon>
    </lineage>
</organism>
<comment type="caution">
    <text evidence="7">The sequence shown here is derived from an EMBL/GenBank/DDBJ whole genome shotgun (WGS) entry which is preliminary data.</text>
</comment>
<dbReference type="InterPro" id="IPR011009">
    <property type="entry name" value="Kinase-like_dom_sf"/>
</dbReference>
<dbReference type="InterPro" id="IPR008271">
    <property type="entry name" value="Ser/Thr_kinase_AS"/>
</dbReference>
<keyword evidence="1" id="KW-0723">Serine/threonine-protein kinase</keyword>
<dbReference type="Gene3D" id="1.10.510.10">
    <property type="entry name" value="Transferase(Phosphotransferase) domain 1"/>
    <property type="match status" value="1"/>
</dbReference>
<dbReference type="PROSITE" id="PS00108">
    <property type="entry name" value="PROTEIN_KINASE_ST"/>
    <property type="match status" value="1"/>
</dbReference>
<dbReference type="PANTHER" id="PTHR24058:SF130">
    <property type="entry name" value="SERINE_THREONINE PROTEIN KINASES-RELATED"/>
    <property type="match status" value="1"/>
</dbReference>
<dbReference type="SMART" id="SM00220">
    <property type="entry name" value="S_TKc"/>
    <property type="match status" value="1"/>
</dbReference>
<keyword evidence="8" id="KW-1185">Reference proteome</keyword>
<evidence type="ECO:0000256" key="5">
    <source>
        <dbReference type="ARBA" id="ARBA00022840"/>
    </source>
</evidence>
<dbReference type="AlphaFoldDB" id="A0AAN9BEZ0"/>
<evidence type="ECO:0000256" key="1">
    <source>
        <dbReference type="ARBA" id="ARBA00022527"/>
    </source>
</evidence>
<evidence type="ECO:0000256" key="3">
    <source>
        <dbReference type="ARBA" id="ARBA00022741"/>
    </source>
</evidence>
<dbReference type="Proteomes" id="UP001374579">
    <property type="component" value="Unassembled WGS sequence"/>
</dbReference>
<feature type="domain" description="Protein kinase" evidence="6">
    <location>
        <begin position="31"/>
        <end position="213"/>
    </location>
</feature>
<evidence type="ECO:0000313" key="8">
    <source>
        <dbReference type="Proteomes" id="UP001374579"/>
    </source>
</evidence>
<keyword evidence="2" id="KW-0808">Transferase</keyword>
<protein>
    <recommendedName>
        <fullName evidence="6">Protein kinase domain-containing protein</fullName>
    </recommendedName>
</protein>
<dbReference type="PROSITE" id="PS50011">
    <property type="entry name" value="PROTEIN_KINASE_DOM"/>
    <property type="match status" value="1"/>
</dbReference>
<evidence type="ECO:0000259" key="6">
    <source>
        <dbReference type="PROSITE" id="PS50011"/>
    </source>
</evidence>